<feature type="transmembrane region" description="Helical" evidence="8">
    <location>
        <begin position="138"/>
        <end position="160"/>
    </location>
</feature>
<keyword evidence="4 8" id="KW-0812">Transmembrane</keyword>
<gene>
    <name evidence="10" type="ORF">AVDCRST_MAG59-3478</name>
</gene>
<feature type="transmembrane region" description="Helical" evidence="8">
    <location>
        <begin position="405"/>
        <end position="424"/>
    </location>
</feature>
<feature type="transmembrane region" description="Helical" evidence="8">
    <location>
        <begin position="370"/>
        <end position="393"/>
    </location>
</feature>
<name>A0A6J4V7X5_9BACT</name>
<proteinExistence type="predicted"/>
<evidence type="ECO:0000259" key="9">
    <source>
        <dbReference type="PROSITE" id="PS50850"/>
    </source>
</evidence>
<keyword evidence="2" id="KW-0813">Transport</keyword>
<reference evidence="10" key="1">
    <citation type="submission" date="2020-02" db="EMBL/GenBank/DDBJ databases">
        <authorList>
            <person name="Meier V. D."/>
        </authorList>
    </citation>
    <scope>NUCLEOTIDE SEQUENCE</scope>
    <source>
        <strain evidence="10">AVDCRST_MAG59</strain>
    </source>
</reference>
<accession>A0A6J4V7X5</accession>
<feature type="transmembrane region" description="Helical" evidence="8">
    <location>
        <begin position="210"/>
        <end position="229"/>
    </location>
</feature>
<dbReference type="GO" id="GO:0022857">
    <property type="term" value="F:transmembrane transporter activity"/>
    <property type="evidence" value="ECO:0007669"/>
    <property type="project" value="InterPro"/>
</dbReference>
<dbReference type="InterPro" id="IPR011701">
    <property type="entry name" value="MFS"/>
</dbReference>
<dbReference type="Gene3D" id="1.20.1250.20">
    <property type="entry name" value="MFS general substrate transporter like domains"/>
    <property type="match status" value="1"/>
</dbReference>
<evidence type="ECO:0000256" key="3">
    <source>
        <dbReference type="ARBA" id="ARBA00022475"/>
    </source>
</evidence>
<evidence type="ECO:0000256" key="1">
    <source>
        <dbReference type="ARBA" id="ARBA00004651"/>
    </source>
</evidence>
<dbReference type="InterPro" id="IPR036259">
    <property type="entry name" value="MFS_trans_sf"/>
</dbReference>
<feature type="transmembrane region" description="Helical" evidence="8">
    <location>
        <begin position="83"/>
        <end position="106"/>
    </location>
</feature>
<dbReference type="SUPFAM" id="SSF103473">
    <property type="entry name" value="MFS general substrate transporter"/>
    <property type="match status" value="1"/>
</dbReference>
<dbReference type="PANTHER" id="PTHR43266">
    <property type="entry name" value="MACROLIDE-EFFLUX PROTEIN"/>
    <property type="match status" value="1"/>
</dbReference>
<evidence type="ECO:0000256" key="2">
    <source>
        <dbReference type="ARBA" id="ARBA00022448"/>
    </source>
</evidence>
<feature type="transmembrane region" description="Helical" evidence="8">
    <location>
        <begin position="270"/>
        <end position="291"/>
    </location>
</feature>
<evidence type="ECO:0000256" key="8">
    <source>
        <dbReference type="SAM" id="Phobius"/>
    </source>
</evidence>
<keyword evidence="6 8" id="KW-0472">Membrane</keyword>
<dbReference type="Pfam" id="PF07690">
    <property type="entry name" value="MFS_1"/>
    <property type="match status" value="1"/>
</dbReference>
<evidence type="ECO:0000256" key="4">
    <source>
        <dbReference type="ARBA" id="ARBA00022692"/>
    </source>
</evidence>
<feature type="transmembrane region" description="Helical" evidence="8">
    <location>
        <begin position="303"/>
        <end position="321"/>
    </location>
</feature>
<keyword evidence="5 8" id="KW-1133">Transmembrane helix</keyword>
<dbReference type="AlphaFoldDB" id="A0A6J4V7X5"/>
<feature type="domain" description="Major facilitator superfamily (MFS) profile" evidence="9">
    <location>
        <begin position="34"/>
        <end position="456"/>
    </location>
</feature>
<organism evidence="10">
    <name type="scientific">uncultured Thermomicrobiales bacterium</name>
    <dbReference type="NCBI Taxonomy" id="1645740"/>
    <lineage>
        <taxon>Bacteria</taxon>
        <taxon>Pseudomonadati</taxon>
        <taxon>Thermomicrobiota</taxon>
        <taxon>Thermomicrobia</taxon>
        <taxon>Thermomicrobiales</taxon>
        <taxon>environmental samples</taxon>
    </lineage>
</organism>
<feature type="transmembrane region" description="Helical" evidence="8">
    <location>
        <begin position="430"/>
        <end position="449"/>
    </location>
</feature>
<feature type="region of interest" description="Disordered" evidence="7">
    <location>
        <begin position="1"/>
        <end position="26"/>
    </location>
</feature>
<dbReference type="PANTHER" id="PTHR43266:SF2">
    <property type="entry name" value="MAJOR FACILITATOR SUPERFAMILY (MFS) PROFILE DOMAIN-CONTAINING PROTEIN"/>
    <property type="match status" value="1"/>
</dbReference>
<evidence type="ECO:0000256" key="5">
    <source>
        <dbReference type="ARBA" id="ARBA00022989"/>
    </source>
</evidence>
<dbReference type="CDD" id="cd06173">
    <property type="entry name" value="MFS_MefA_like"/>
    <property type="match status" value="1"/>
</dbReference>
<comment type="subcellular location">
    <subcellularLocation>
        <location evidence="1">Cell membrane</location>
        <topology evidence="1">Multi-pass membrane protein</topology>
    </subcellularLocation>
</comment>
<protein>
    <recommendedName>
        <fullName evidence="9">Major facilitator superfamily (MFS) profile domain-containing protein</fullName>
    </recommendedName>
</protein>
<feature type="transmembrane region" description="Helical" evidence="8">
    <location>
        <begin position="181"/>
        <end position="198"/>
    </location>
</feature>
<feature type="transmembrane region" description="Helical" evidence="8">
    <location>
        <begin position="333"/>
        <end position="358"/>
    </location>
</feature>
<dbReference type="InterPro" id="IPR020846">
    <property type="entry name" value="MFS_dom"/>
</dbReference>
<dbReference type="EMBL" id="CADCWF010000252">
    <property type="protein sequence ID" value="CAA9571144.1"/>
    <property type="molecule type" value="Genomic_DNA"/>
</dbReference>
<dbReference type="PROSITE" id="PS50850">
    <property type="entry name" value="MFS"/>
    <property type="match status" value="1"/>
</dbReference>
<keyword evidence="3" id="KW-1003">Cell membrane</keyword>
<sequence>MSSDPAVPAASGEAIGATAGPRSSVGRVDKPASFAAVLGNGPFLRLWLAQAISQTANSMVDFALLLRVSGVVDYHNVPQANTAISLVILAFSLPGVIFGPFAGAVADRVDRKLLMAVVNLFRAGAVFLFLLIRPEWHVQTILAAYYAITFLFGTAGQFFAPAQGAMIPELVPRAHLVPANALFNLTFTAAQLLGFTVLGPVAAKILGVDLLFFVTAVLFFGCAVLTMTLPKAAPRLALPAVGEGGPFRRLLADVREGLIYILNDPLLIRAIAYLTIASTSFMLVAALGPAFVTRVIGLSEEDIGLIVAPAGVGVVAGVLLVPRLVRRFPREAIIDWALAGAGGVLLVLALSRVLLGLLMGTVPTTVETVFAGGLAAILGVCNACVLVPAQTILQERSHENVRARVYATFYTITNTVAFIPIFFAAAAADLFGVVQVLSVVALLLVFVGLRSMGQRRSDEAVRWTRIRTRHRQGPEAFDPPR</sequence>
<dbReference type="GO" id="GO:0005886">
    <property type="term" value="C:plasma membrane"/>
    <property type="evidence" value="ECO:0007669"/>
    <property type="project" value="UniProtKB-SubCell"/>
</dbReference>
<evidence type="ECO:0000313" key="10">
    <source>
        <dbReference type="EMBL" id="CAA9571144.1"/>
    </source>
</evidence>
<feature type="transmembrane region" description="Helical" evidence="8">
    <location>
        <begin position="113"/>
        <end position="132"/>
    </location>
</feature>
<evidence type="ECO:0000256" key="6">
    <source>
        <dbReference type="ARBA" id="ARBA00023136"/>
    </source>
</evidence>
<evidence type="ECO:0000256" key="7">
    <source>
        <dbReference type="SAM" id="MobiDB-lite"/>
    </source>
</evidence>